<sequence length="205" mass="23345">MHFHFIFFLCLSLVFSFSFSAQKSAKKSSLKKVRKDEILDVRDGQKYRTITVGNLIWTADNLNYKTDSSFCYQDDEDNCMAYGRLYTKAAAEKACPAEFHLPTDQNFESLWTKAGADFNAAYLLKSAYGWSGETNGNDTLKFSAMPAGNRFDDGTYGNLSKATFFWSQESHVWYTSSKSMGFNYTEKPESFGFSVRCVREISSKK</sequence>
<dbReference type="RefSeq" id="WP_106198310.1">
    <property type="nucleotide sequence ID" value="NZ_JAXEIU010000040.1"/>
</dbReference>
<comment type="caution">
    <text evidence="3">The sequence shown here is derived from an EMBL/GenBank/DDBJ whole genome shotgun (WGS) entry which is preliminary data.</text>
</comment>
<feature type="signal peptide" evidence="1">
    <location>
        <begin position="1"/>
        <end position="20"/>
    </location>
</feature>
<dbReference type="Proteomes" id="UP000245523">
    <property type="component" value="Unassembled WGS sequence"/>
</dbReference>
<organism evidence="3 4">
    <name type="scientific">Hallerella porci</name>
    <dbReference type="NCBI Taxonomy" id="1945871"/>
    <lineage>
        <taxon>Bacteria</taxon>
        <taxon>Pseudomonadati</taxon>
        <taxon>Fibrobacterota</taxon>
        <taxon>Fibrobacteria</taxon>
        <taxon>Fibrobacterales</taxon>
        <taxon>Fibrobacteraceae</taxon>
        <taxon>Hallerella</taxon>
    </lineage>
</organism>
<feature type="chain" id="PRO_5046876980" evidence="1">
    <location>
        <begin position="21"/>
        <end position="205"/>
    </location>
</feature>
<dbReference type="NCBIfam" id="TIGR02145">
    <property type="entry name" value="Fib_succ_major"/>
    <property type="match status" value="1"/>
</dbReference>
<dbReference type="InterPro" id="IPR011871">
    <property type="entry name" value="Fib_succ_major"/>
</dbReference>
<evidence type="ECO:0000313" key="3">
    <source>
        <dbReference type="EMBL" id="PWK96042.1"/>
    </source>
</evidence>
<reference evidence="3 4" key="1">
    <citation type="submission" date="2018-05" db="EMBL/GenBank/DDBJ databases">
        <title>Animal gut microbial communities from fecal samples from Wisconsin, USA.</title>
        <authorList>
            <person name="Neumann A."/>
        </authorList>
    </citation>
    <scope>NUCLEOTIDE SEQUENCE [LARGE SCALE GENOMIC DNA]</scope>
    <source>
        <strain evidence="3 4">UWS4</strain>
    </source>
</reference>
<protein>
    <submittedName>
        <fullName evidence="3">Uncharacterized protein (TIGR02145 family)</fullName>
    </submittedName>
</protein>
<keyword evidence="1" id="KW-0732">Signal</keyword>
<proteinExistence type="predicted"/>
<dbReference type="Pfam" id="PF09603">
    <property type="entry name" value="Fib_succ_major"/>
    <property type="match status" value="1"/>
</dbReference>
<evidence type="ECO:0000259" key="2">
    <source>
        <dbReference type="Pfam" id="PF09603"/>
    </source>
</evidence>
<keyword evidence="4" id="KW-1185">Reference proteome</keyword>
<dbReference type="EMBL" id="QGHD01000017">
    <property type="protein sequence ID" value="PWK96042.1"/>
    <property type="molecule type" value="Genomic_DNA"/>
</dbReference>
<evidence type="ECO:0000313" key="4">
    <source>
        <dbReference type="Proteomes" id="UP000245523"/>
    </source>
</evidence>
<feature type="domain" description="Fibrobacter succinogenes major paralogous" evidence="2">
    <location>
        <begin position="51"/>
        <end position="199"/>
    </location>
</feature>
<name>A0ABX5LMP9_9BACT</name>
<accession>A0ABX5LMP9</accession>
<evidence type="ECO:0000256" key="1">
    <source>
        <dbReference type="SAM" id="SignalP"/>
    </source>
</evidence>
<gene>
    <name evidence="3" type="ORF">B0H50_11710</name>
</gene>